<protein>
    <submittedName>
        <fullName evidence="9">AAA family ATPase</fullName>
    </submittedName>
</protein>
<dbReference type="InterPro" id="IPR003593">
    <property type="entry name" value="AAA+_ATPase"/>
</dbReference>
<evidence type="ECO:0000259" key="8">
    <source>
        <dbReference type="PROSITE" id="PS51372"/>
    </source>
</evidence>
<name>A0A419T423_9FIRM</name>
<dbReference type="InterPro" id="IPR036388">
    <property type="entry name" value="WH-like_DNA-bd_sf"/>
</dbReference>
<keyword evidence="3" id="KW-0418">Kinase</keyword>
<dbReference type="GO" id="GO:0009401">
    <property type="term" value="P:phosphoenolpyruvate-dependent sugar phosphotransferase system"/>
    <property type="evidence" value="ECO:0007669"/>
    <property type="project" value="InterPro"/>
</dbReference>
<dbReference type="GO" id="GO:0005524">
    <property type="term" value="F:ATP binding"/>
    <property type="evidence" value="ECO:0007669"/>
    <property type="project" value="UniProtKB-KW"/>
</dbReference>
<dbReference type="InterPro" id="IPR036662">
    <property type="entry name" value="PTS_EIIA_man-typ_sf"/>
</dbReference>
<evidence type="ECO:0000313" key="9">
    <source>
        <dbReference type="EMBL" id="RKD32304.1"/>
    </source>
</evidence>
<dbReference type="InterPro" id="IPR033887">
    <property type="entry name" value="PTS_IIA_man"/>
</dbReference>
<dbReference type="Pfam" id="PF00874">
    <property type="entry name" value="PRD"/>
    <property type="match status" value="2"/>
</dbReference>
<dbReference type="PANTHER" id="PTHR32071:SF38">
    <property type="entry name" value="PSP OPERON TRANSCRIPTIONAL ACTIVATOR"/>
    <property type="match status" value="1"/>
</dbReference>
<dbReference type="CDD" id="cd00006">
    <property type="entry name" value="PTS_IIA_man"/>
    <property type="match status" value="1"/>
</dbReference>
<dbReference type="PROSITE" id="PS51372">
    <property type="entry name" value="PRD_2"/>
    <property type="match status" value="2"/>
</dbReference>
<dbReference type="InterPro" id="IPR036634">
    <property type="entry name" value="PRD_sf"/>
</dbReference>
<dbReference type="GO" id="GO:0003677">
    <property type="term" value="F:DNA binding"/>
    <property type="evidence" value="ECO:0007669"/>
    <property type="project" value="UniProtKB-KW"/>
</dbReference>
<reference evidence="9 10" key="1">
    <citation type="submission" date="2016-08" db="EMBL/GenBank/DDBJ databases">
        <title>Novel Firmicutes and Novel Genomes.</title>
        <authorList>
            <person name="Poppleton D.I."/>
            <person name="Gribaldo S."/>
        </authorList>
    </citation>
    <scope>NUCLEOTIDE SEQUENCE [LARGE SCALE GENOMIC DNA]</scope>
    <source>
        <strain evidence="9 10">CTT3</strain>
    </source>
</reference>
<dbReference type="RefSeq" id="WP_120168737.1">
    <property type="nucleotide sequence ID" value="NZ_MCIB01000012.1"/>
</dbReference>
<keyword evidence="4" id="KW-0067">ATP-binding</keyword>
<dbReference type="PROSITE" id="PS00676">
    <property type="entry name" value="SIGMA54_INTERACT_2"/>
    <property type="match status" value="1"/>
</dbReference>
<evidence type="ECO:0000259" key="7">
    <source>
        <dbReference type="PROSITE" id="PS51096"/>
    </source>
</evidence>
<dbReference type="AlphaFoldDB" id="A0A419T423"/>
<evidence type="ECO:0000256" key="5">
    <source>
        <dbReference type="ARBA" id="ARBA00023125"/>
    </source>
</evidence>
<feature type="domain" description="PTS EIIA type-4" evidence="7">
    <location>
        <begin position="552"/>
        <end position="681"/>
    </location>
</feature>
<dbReference type="PROSITE" id="PS51096">
    <property type="entry name" value="PTS_EIIA_TYPE_4"/>
    <property type="match status" value="1"/>
</dbReference>
<evidence type="ECO:0000256" key="1">
    <source>
        <dbReference type="ARBA" id="ARBA00022679"/>
    </source>
</evidence>
<dbReference type="InterPro" id="IPR002078">
    <property type="entry name" value="Sigma_54_int"/>
</dbReference>
<dbReference type="InterPro" id="IPR036390">
    <property type="entry name" value="WH_DNA-bd_sf"/>
</dbReference>
<accession>A0A419T423</accession>
<dbReference type="Gene3D" id="3.40.50.300">
    <property type="entry name" value="P-loop containing nucleotide triphosphate hydrolases"/>
    <property type="match status" value="1"/>
</dbReference>
<dbReference type="Proteomes" id="UP000284177">
    <property type="component" value="Unassembled WGS sequence"/>
</dbReference>
<dbReference type="SUPFAM" id="SSF52540">
    <property type="entry name" value="P-loop containing nucleoside triphosphate hydrolases"/>
    <property type="match status" value="1"/>
</dbReference>
<feature type="domain" description="PRD" evidence="8">
    <location>
        <begin position="801"/>
        <end position="905"/>
    </location>
</feature>
<dbReference type="SUPFAM" id="SSF53062">
    <property type="entry name" value="PTS system fructose IIA component-like"/>
    <property type="match status" value="1"/>
</dbReference>
<evidence type="ECO:0000313" key="10">
    <source>
        <dbReference type="Proteomes" id="UP000284177"/>
    </source>
</evidence>
<dbReference type="Gene3D" id="1.10.10.10">
    <property type="entry name" value="Winged helix-like DNA-binding domain superfamily/Winged helix DNA-binding domain"/>
    <property type="match status" value="1"/>
</dbReference>
<dbReference type="SUPFAM" id="SSF46785">
    <property type="entry name" value="Winged helix' DNA-binding domain"/>
    <property type="match status" value="1"/>
</dbReference>
<evidence type="ECO:0000256" key="2">
    <source>
        <dbReference type="ARBA" id="ARBA00022741"/>
    </source>
</evidence>
<dbReference type="OrthoDB" id="9765164at2"/>
<evidence type="ECO:0000256" key="3">
    <source>
        <dbReference type="ARBA" id="ARBA00022777"/>
    </source>
</evidence>
<dbReference type="Gene3D" id="3.40.50.510">
    <property type="entry name" value="Phosphotransferase system, mannose-type IIA component"/>
    <property type="match status" value="1"/>
</dbReference>
<feature type="domain" description="Sigma-54 factor interaction" evidence="6">
    <location>
        <begin position="84"/>
        <end position="318"/>
    </location>
</feature>
<dbReference type="GO" id="GO:0006355">
    <property type="term" value="P:regulation of DNA-templated transcription"/>
    <property type="evidence" value="ECO:0007669"/>
    <property type="project" value="InterPro"/>
</dbReference>
<evidence type="ECO:0000256" key="4">
    <source>
        <dbReference type="ARBA" id="ARBA00022840"/>
    </source>
</evidence>
<dbReference type="Pfam" id="PF00158">
    <property type="entry name" value="Sigma54_activat"/>
    <property type="match status" value="1"/>
</dbReference>
<evidence type="ECO:0000259" key="6">
    <source>
        <dbReference type="PROSITE" id="PS50045"/>
    </source>
</evidence>
<dbReference type="EMBL" id="MCIB01000012">
    <property type="protein sequence ID" value="RKD32304.1"/>
    <property type="molecule type" value="Genomic_DNA"/>
</dbReference>
<keyword evidence="10" id="KW-1185">Reference proteome</keyword>
<comment type="caution">
    <text evidence="9">The sequence shown here is derived from an EMBL/GenBank/DDBJ whole genome shotgun (WGS) entry which is preliminary data.</text>
</comment>
<keyword evidence="2" id="KW-0547">Nucleotide-binding</keyword>
<dbReference type="InterPro" id="IPR002831">
    <property type="entry name" value="Tscrpt_reg_TrmB_N"/>
</dbReference>
<dbReference type="InterPro" id="IPR027417">
    <property type="entry name" value="P-loop_NTPase"/>
</dbReference>
<proteinExistence type="predicted"/>
<organism evidence="9 10">
    <name type="scientific">Thermohalobacter berrensis</name>
    <dbReference type="NCBI Taxonomy" id="99594"/>
    <lineage>
        <taxon>Bacteria</taxon>
        <taxon>Bacillati</taxon>
        <taxon>Bacillota</taxon>
        <taxon>Tissierellia</taxon>
        <taxon>Tissierellales</taxon>
        <taxon>Thermohalobacteraceae</taxon>
        <taxon>Thermohalobacter</taxon>
    </lineage>
</organism>
<dbReference type="Gene3D" id="1.10.1790.10">
    <property type="entry name" value="PRD domain"/>
    <property type="match status" value="2"/>
</dbReference>
<dbReference type="SUPFAM" id="SSF63520">
    <property type="entry name" value="PTS-regulatory domain, PRD"/>
    <property type="match status" value="2"/>
</dbReference>
<feature type="domain" description="PRD" evidence="8">
    <location>
        <begin position="442"/>
        <end position="547"/>
    </location>
</feature>
<dbReference type="InterPro" id="IPR011608">
    <property type="entry name" value="PRD"/>
</dbReference>
<keyword evidence="1" id="KW-0808">Transferase</keyword>
<dbReference type="CDD" id="cd00009">
    <property type="entry name" value="AAA"/>
    <property type="match status" value="1"/>
</dbReference>
<dbReference type="SMART" id="SM00382">
    <property type="entry name" value="AAA"/>
    <property type="match status" value="1"/>
</dbReference>
<dbReference type="InterPro" id="IPR025943">
    <property type="entry name" value="Sigma_54_int_dom_ATP-bd_2"/>
</dbReference>
<dbReference type="InterPro" id="IPR004701">
    <property type="entry name" value="PTS_EIIA_man-typ"/>
</dbReference>
<dbReference type="Pfam" id="PF03610">
    <property type="entry name" value="EIIA-man"/>
    <property type="match status" value="1"/>
</dbReference>
<dbReference type="Pfam" id="PF01978">
    <property type="entry name" value="TrmB"/>
    <property type="match status" value="1"/>
</dbReference>
<sequence length="905" mass="103492">MKKVDEVYKGLIDIFNKANNEGVTAIQLSDHLNLHRSSISRYLNQLYKEGKVEKIQGRPVLYKPKEERTNVGDNQNKVNIFQKVIGSNESLNIPIQQAKAAILYPPNGLHTLILGETGVGKTMFAELMYDFAKESEVIYKDAPFVSFNCADYADNPQLLLGQLFGVKKGAYTGADKDKDGLLKKADGGILFLDEVHRLPPVGQEMLFTYIDKGFFRRLGDTENVIYSKVLIISATTENPQSYLLKTFTRRIPMIINLPSLEERSLKERLQLIEEFFKEESKRIGMSIYVDKKCLISLLLYDCPNNIGQLKGDIKLACAKAFLNYKSQNRDYILVTCKDLPQYAKKGIMKIKDSRKEVESILGSKGEILRFFYNEEENKISSHDHYNKDNFYDVIENKVNTLKNIGIQEHEISEIVNINIENYFKKYMGDITNKLRRDEISKIVDGEILNIVEEILEKAQKKLNKEYNEKIYYSLALHLNSTVQRIKEGHKIFNPKLNFIRLNYSDEFLVSMELAKIIESKLDIELPLDEIGYITMFLAADKYDEENLTKDDRVGVLVIMHGNSTASSMVEVANRLVGEEHAKALDMPLNASPEELYNSAKEKVIEIDNGKGVLLMVDMGSLTNFGDMLYEDTGVKVITIEMVSTLLVIEACRKAVMGRSLKEIYNSCINTNPYLRKKSSRVKDVCVEKKNVIVTACFTGEGAAERLKNILKEKLNIEEDVKIIPLTLLDRKEFLERLEHLKKDNEILSIVGTIDIDIPDIPFISAHEIIAGNGIERLREIIDNEIIYEKIGKSLGCHLENIDSSIAVSHIRKILTDIQNDLSIVLSRDVLIGIILHMCFMLEKIKEGKAQIVYKNKEELFKKYSREYNIVERHIKSLENIFNVEIITDEICYIVRTIIENSVKFN</sequence>
<dbReference type="PROSITE" id="PS50045">
    <property type="entry name" value="SIGMA54_INTERACT_4"/>
    <property type="match status" value="1"/>
</dbReference>
<keyword evidence="5" id="KW-0238">DNA-binding</keyword>
<dbReference type="GO" id="GO:0016020">
    <property type="term" value="C:membrane"/>
    <property type="evidence" value="ECO:0007669"/>
    <property type="project" value="InterPro"/>
</dbReference>
<dbReference type="PANTHER" id="PTHR32071">
    <property type="entry name" value="TRANSCRIPTIONAL REGULATORY PROTEIN"/>
    <property type="match status" value="1"/>
</dbReference>
<gene>
    <name evidence="9" type="ORF">BET03_03055</name>
</gene>
<dbReference type="GO" id="GO:0016301">
    <property type="term" value="F:kinase activity"/>
    <property type="evidence" value="ECO:0007669"/>
    <property type="project" value="UniProtKB-KW"/>
</dbReference>